<accession>A0A3N2C0U1</accession>
<dbReference type="Pfam" id="PF13730">
    <property type="entry name" value="HTH_36"/>
    <property type="match status" value="1"/>
</dbReference>
<dbReference type="Proteomes" id="UP000266915">
    <property type="component" value="Unassembled WGS sequence"/>
</dbReference>
<name>A0A3N2C0U1_9MICO</name>
<protein>
    <submittedName>
        <fullName evidence="2">Helix-turn-helix protein</fullName>
    </submittedName>
</protein>
<sequence length="252" mass="28140">MSYKATGWAYDLPISGPRKGVLVVLADMADEAFSCYPGQQKIVHMSGFSEKTVRRALASLEQDGLISREQRHGRNGYRTSDRYILHVGLGLPVTGPTGQSDHRSESPSLPVTLTIPTGQSDRAEEPSVEPLDESPVLPIGDVPVRRTTEQMFEEFWTVWQHKKSKLDALKAWTSTLHSVKPAEREAFADRIIGVVPATFEQWVEIEKRPKSKIPYPATWLRAGGYDDPIEEVETVDTPDPWAGKRRFGGRNG</sequence>
<organism evidence="2 3">
    <name type="scientific">Plantibacter flavus</name>
    <dbReference type="NCBI Taxonomy" id="150123"/>
    <lineage>
        <taxon>Bacteria</taxon>
        <taxon>Bacillati</taxon>
        <taxon>Actinomycetota</taxon>
        <taxon>Actinomycetes</taxon>
        <taxon>Micrococcales</taxon>
        <taxon>Microbacteriaceae</taxon>
        <taxon>Plantibacter</taxon>
    </lineage>
</organism>
<dbReference type="InterPro" id="IPR036390">
    <property type="entry name" value="WH_DNA-bd_sf"/>
</dbReference>
<dbReference type="EMBL" id="RKHL01000001">
    <property type="protein sequence ID" value="ROR81111.1"/>
    <property type="molecule type" value="Genomic_DNA"/>
</dbReference>
<evidence type="ECO:0000256" key="1">
    <source>
        <dbReference type="SAM" id="MobiDB-lite"/>
    </source>
</evidence>
<feature type="region of interest" description="Disordered" evidence="1">
    <location>
        <begin position="94"/>
        <end position="136"/>
    </location>
</feature>
<dbReference type="Gene3D" id="1.10.10.10">
    <property type="entry name" value="Winged helix-like DNA-binding domain superfamily/Winged helix DNA-binding domain"/>
    <property type="match status" value="1"/>
</dbReference>
<feature type="compositionally biased region" description="Basic residues" evidence="1">
    <location>
        <begin position="243"/>
        <end position="252"/>
    </location>
</feature>
<keyword evidence="3" id="KW-1185">Reference proteome</keyword>
<evidence type="ECO:0000313" key="2">
    <source>
        <dbReference type="EMBL" id="ROR81111.1"/>
    </source>
</evidence>
<comment type="caution">
    <text evidence="2">The sequence shown here is derived from an EMBL/GenBank/DDBJ whole genome shotgun (WGS) entry which is preliminary data.</text>
</comment>
<gene>
    <name evidence="2" type="ORF">EDD42_1162</name>
</gene>
<dbReference type="InterPro" id="IPR036388">
    <property type="entry name" value="WH-like_DNA-bd_sf"/>
</dbReference>
<reference evidence="2 3" key="1">
    <citation type="submission" date="2018-11" db="EMBL/GenBank/DDBJ databases">
        <title>Sequencing the genomes of 1000 actinobacteria strains.</title>
        <authorList>
            <person name="Klenk H.-P."/>
        </authorList>
    </citation>
    <scope>NUCLEOTIDE SEQUENCE [LARGE SCALE GENOMIC DNA]</scope>
    <source>
        <strain evidence="2 3">DSM 14012</strain>
    </source>
</reference>
<proteinExistence type="predicted"/>
<dbReference type="SUPFAM" id="SSF46785">
    <property type="entry name" value="Winged helix' DNA-binding domain"/>
    <property type="match status" value="1"/>
</dbReference>
<feature type="region of interest" description="Disordered" evidence="1">
    <location>
        <begin position="230"/>
        <end position="252"/>
    </location>
</feature>
<evidence type="ECO:0000313" key="3">
    <source>
        <dbReference type="Proteomes" id="UP000266915"/>
    </source>
</evidence>
<dbReference type="AlphaFoldDB" id="A0A3N2C0U1"/>
<feature type="compositionally biased region" description="Polar residues" evidence="1">
    <location>
        <begin position="106"/>
        <end position="120"/>
    </location>
</feature>